<reference evidence="24 25" key="1">
    <citation type="submission" date="2018-05" db="EMBL/GenBank/DDBJ databases">
        <title>Genomic Encyclopedia of Type Strains, Phase IV (KMG-IV): sequencing the most valuable type-strain genomes for metagenomic binning, comparative biology and taxonomic classification.</title>
        <authorList>
            <person name="Goeker M."/>
        </authorList>
    </citation>
    <scope>NUCLEOTIDE SEQUENCE [LARGE SCALE GENOMIC DNA]</scope>
    <source>
        <strain evidence="24 25">DSM 28556</strain>
    </source>
</reference>
<feature type="domain" description="PEP-utilising enzyme C-terminal" evidence="22">
    <location>
        <begin position="248"/>
        <end position="533"/>
    </location>
</feature>
<keyword evidence="15 17" id="KW-0460">Magnesium</keyword>
<evidence type="ECO:0000256" key="4">
    <source>
        <dbReference type="ARBA" id="ARBA00004496"/>
    </source>
</evidence>
<feature type="domain" description="Phosphotransferase system enzyme I N-terminal" evidence="23">
    <location>
        <begin position="6"/>
        <end position="123"/>
    </location>
</feature>
<evidence type="ECO:0000256" key="20">
    <source>
        <dbReference type="PIRSR" id="PIRSR000732-3"/>
    </source>
</evidence>
<dbReference type="PROSITE" id="PS00742">
    <property type="entry name" value="PEP_ENZYMES_2"/>
    <property type="match status" value="1"/>
</dbReference>
<evidence type="ECO:0000259" key="22">
    <source>
        <dbReference type="Pfam" id="PF02896"/>
    </source>
</evidence>
<evidence type="ECO:0000256" key="5">
    <source>
        <dbReference type="ARBA" id="ARBA00007837"/>
    </source>
</evidence>
<gene>
    <name evidence="24" type="ORF">DFR56_101139</name>
</gene>
<dbReference type="Gene3D" id="3.20.20.60">
    <property type="entry name" value="Phosphoenolpyruvate-binding domains"/>
    <property type="match status" value="1"/>
</dbReference>
<evidence type="ECO:0000256" key="19">
    <source>
        <dbReference type="PIRSR" id="PIRSR000732-2"/>
    </source>
</evidence>
<feature type="binding site" evidence="20">
    <location>
        <position position="428"/>
    </location>
    <ligand>
        <name>Mg(2+)</name>
        <dbReference type="ChEBI" id="CHEBI:18420"/>
    </ligand>
</feature>
<proteinExistence type="inferred from homology"/>
<evidence type="ECO:0000256" key="14">
    <source>
        <dbReference type="ARBA" id="ARBA00022777"/>
    </source>
</evidence>
<dbReference type="OrthoDB" id="9765468at2"/>
<keyword evidence="12 17" id="KW-0598">Phosphotransferase system</keyword>
<dbReference type="NCBIfam" id="TIGR01417">
    <property type="entry name" value="PTS_I_fam"/>
    <property type="match status" value="1"/>
</dbReference>
<evidence type="ECO:0000256" key="1">
    <source>
        <dbReference type="ARBA" id="ARBA00000683"/>
    </source>
</evidence>
<evidence type="ECO:0000256" key="9">
    <source>
        <dbReference type="ARBA" id="ARBA00022490"/>
    </source>
</evidence>
<dbReference type="InterPro" id="IPR008731">
    <property type="entry name" value="PTS_EIN"/>
</dbReference>
<keyword evidence="24" id="KW-0670">Pyruvate</keyword>
<dbReference type="PIRSF" id="PIRSF000732">
    <property type="entry name" value="PTS_enzyme_I"/>
    <property type="match status" value="1"/>
</dbReference>
<evidence type="ECO:0000256" key="7">
    <source>
        <dbReference type="ARBA" id="ARBA00016544"/>
    </source>
</evidence>
<evidence type="ECO:0000256" key="6">
    <source>
        <dbReference type="ARBA" id="ARBA00012232"/>
    </source>
</evidence>
<evidence type="ECO:0000256" key="8">
    <source>
        <dbReference type="ARBA" id="ARBA00022448"/>
    </source>
</evidence>
<dbReference type="GO" id="GO:0009401">
    <property type="term" value="P:phosphoenolpyruvate-dependent sugar phosphotransferase system"/>
    <property type="evidence" value="ECO:0007669"/>
    <property type="project" value="UniProtKB-KW"/>
</dbReference>
<evidence type="ECO:0000259" key="23">
    <source>
        <dbReference type="Pfam" id="PF05524"/>
    </source>
</evidence>
<keyword evidence="14 17" id="KW-0418">Kinase</keyword>
<dbReference type="InterPro" id="IPR050499">
    <property type="entry name" value="PEP-utilizing_PTS_enzyme"/>
</dbReference>
<accession>A0A2V3WNF6</accession>
<dbReference type="InterPro" id="IPR000121">
    <property type="entry name" value="PEP_util_C"/>
</dbReference>
<feature type="binding site" evidence="19">
    <location>
        <position position="462"/>
    </location>
    <ligand>
        <name>phosphoenolpyruvate</name>
        <dbReference type="ChEBI" id="CHEBI:58702"/>
    </ligand>
</feature>
<evidence type="ECO:0000256" key="15">
    <source>
        <dbReference type="ARBA" id="ARBA00022842"/>
    </source>
</evidence>
<dbReference type="PRINTS" id="PR01736">
    <property type="entry name" value="PHPHTRNFRASE"/>
</dbReference>
<evidence type="ECO:0000259" key="21">
    <source>
        <dbReference type="Pfam" id="PF00391"/>
    </source>
</evidence>
<keyword evidence="25" id="KW-1185">Reference proteome</keyword>
<feature type="active site" description="Proton donor" evidence="18">
    <location>
        <position position="499"/>
    </location>
</feature>
<evidence type="ECO:0000313" key="24">
    <source>
        <dbReference type="EMBL" id="PXW90229.1"/>
    </source>
</evidence>
<dbReference type="RefSeq" id="WP_110393505.1">
    <property type="nucleotide sequence ID" value="NZ_JBHUHB010000001.1"/>
</dbReference>
<dbReference type="Gene3D" id="3.50.30.10">
    <property type="entry name" value="Phosphohistidine domain"/>
    <property type="match status" value="1"/>
</dbReference>
<comment type="similarity">
    <text evidence="5 17">Belongs to the PEP-utilizing enzyme family.</text>
</comment>
<feature type="active site" description="Tele-phosphohistidine intermediate" evidence="18">
    <location>
        <position position="186"/>
    </location>
</feature>
<dbReference type="PANTHER" id="PTHR46244:SF3">
    <property type="entry name" value="PHOSPHOENOLPYRUVATE-PROTEIN PHOSPHOTRANSFERASE"/>
    <property type="match status" value="1"/>
</dbReference>
<sequence>MRNKIKGISASRGIAIASPYLLKSPDLSFEKREIDDEEKELKRFHGAINQSKVDLSSIQKKVSVEEAKIFDAHLLLLEDPELISAIETKIKDEKSNAEAALDEVMTTYIDMFEALDDEYLKERAADIKDIMKRIMAHLLNKWLPDLSLIKDEVIIVAKDLTPSETAQLDIRYVKGFVTDIGGKTSHSAIMARTMGIPAVVGTSLASEHIGENDLVIIDGEQGEVYINPDSETVKSYEKRRDEDKQHKETLKQYIDLPTELKDGHTVKLNANIGSPSDVKQALENGAEGIGLYRTEFLYMESHQAPTEEEQFEAYKTVLEQMGDRPVTVRTLDIGGDKELSYLQLPKEENPFLGLRAIRYTLKEKELFATQLRALLRASVYGTLKIMFPMISTIEEFIMAKNMLLAEKQKLVVEGISVSDNIDVGIMVETPSVIMLMEQFAQIADFFSIGTNDLTQYTFACDRMNENVSYLYQSHNPAIFTMIAKVAQAAKKYGKKVSVCGELASDDVAQAVLVGLGVEELSMNAPSILGSRFSLINHVKEDLEILALEVTKMKTQEELMKQVNKFLTQITV</sequence>
<evidence type="ECO:0000256" key="16">
    <source>
        <dbReference type="ARBA" id="ARBA00033235"/>
    </source>
</evidence>
<comment type="catalytic activity">
    <reaction evidence="1 17">
        <text>L-histidyl-[protein] + phosphoenolpyruvate = N(pros)-phospho-L-histidyl-[protein] + pyruvate</text>
        <dbReference type="Rhea" id="RHEA:23880"/>
        <dbReference type="Rhea" id="RHEA-COMP:9745"/>
        <dbReference type="Rhea" id="RHEA-COMP:9746"/>
        <dbReference type="ChEBI" id="CHEBI:15361"/>
        <dbReference type="ChEBI" id="CHEBI:29979"/>
        <dbReference type="ChEBI" id="CHEBI:58702"/>
        <dbReference type="ChEBI" id="CHEBI:64837"/>
        <dbReference type="EC" id="2.7.3.9"/>
    </reaction>
</comment>
<feature type="domain" description="PEP-utilising enzyme mobile" evidence="21">
    <location>
        <begin position="150"/>
        <end position="222"/>
    </location>
</feature>
<dbReference type="InterPro" id="IPR036637">
    <property type="entry name" value="Phosphohistidine_dom_sf"/>
</dbReference>
<feature type="binding site" evidence="20">
    <location>
        <position position="452"/>
    </location>
    <ligand>
        <name>Mg(2+)</name>
        <dbReference type="ChEBI" id="CHEBI:18420"/>
    </ligand>
</feature>
<keyword evidence="11 17" id="KW-0808">Transferase</keyword>
<keyword evidence="8 17" id="KW-0813">Transport</keyword>
<dbReference type="PROSITE" id="PS00370">
    <property type="entry name" value="PEP_ENZYMES_PHOS_SITE"/>
    <property type="match status" value="1"/>
</dbReference>
<dbReference type="GO" id="GO:0008965">
    <property type="term" value="F:phosphoenolpyruvate-protein phosphotransferase activity"/>
    <property type="evidence" value="ECO:0007669"/>
    <property type="project" value="UniProtKB-EC"/>
</dbReference>
<evidence type="ECO:0000313" key="25">
    <source>
        <dbReference type="Proteomes" id="UP000247978"/>
    </source>
</evidence>
<dbReference type="GO" id="GO:0046872">
    <property type="term" value="F:metal ion binding"/>
    <property type="evidence" value="ECO:0007669"/>
    <property type="project" value="UniProtKB-KW"/>
</dbReference>
<dbReference type="SUPFAM" id="SSF52009">
    <property type="entry name" value="Phosphohistidine domain"/>
    <property type="match status" value="1"/>
</dbReference>
<keyword evidence="13 17" id="KW-0479">Metal-binding</keyword>
<protein>
    <recommendedName>
        <fullName evidence="7 17">Phosphoenolpyruvate-protein phosphotransferase</fullName>
        <ecNumber evidence="6 17">2.7.3.9</ecNumber>
    </recommendedName>
    <alternativeName>
        <fullName evidence="16 17">Phosphotransferase system, enzyme I</fullName>
    </alternativeName>
</protein>
<feature type="binding site" evidence="19">
    <location>
        <begin position="451"/>
        <end position="452"/>
    </location>
    <ligand>
        <name>phosphoenolpyruvate</name>
        <dbReference type="ChEBI" id="CHEBI:58702"/>
    </ligand>
</feature>
<dbReference type="EMBL" id="QJJQ01000001">
    <property type="protein sequence ID" value="PXW90229.1"/>
    <property type="molecule type" value="Genomic_DNA"/>
</dbReference>
<dbReference type="SUPFAM" id="SSF47831">
    <property type="entry name" value="Enzyme I of the PEP:sugar phosphotransferase system HPr-binding (sub)domain"/>
    <property type="match status" value="1"/>
</dbReference>
<evidence type="ECO:0000256" key="18">
    <source>
        <dbReference type="PIRSR" id="PIRSR000732-1"/>
    </source>
</evidence>
<keyword evidence="10 17" id="KW-0762">Sugar transport</keyword>
<dbReference type="InterPro" id="IPR006318">
    <property type="entry name" value="PTS_EI-like"/>
</dbReference>
<name>A0A2V3WNF6_9BACI</name>
<evidence type="ECO:0000256" key="17">
    <source>
        <dbReference type="PIRNR" id="PIRNR000732"/>
    </source>
</evidence>
<dbReference type="InterPro" id="IPR008279">
    <property type="entry name" value="PEP-util_enz_mobile_dom"/>
</dbReference>
<keyword evidence="9 17" id="KW-0963">Cytoplasm</keyword>
<evidence type="ECO:0000256" key="13">
    <source>
        <dbReference type="ARBA" id="ARBA00022723"/>
    </source>
</evidence>
<dbReference type="EC" id="2.7.3.9" evidence="6 17"/>
<comment type="caution">
    <text evidence="24">The sequence shown here is derived from an EMBL/GenBank/DDBJ whole genome shotgun (WGS) entry which is preliminary data.</text>
</comment>
<dbReference type="PANTHER" id="PTHR46244">
    <property type="entry name" value="PHOSPHOENOLPYRUVATE-PROTEIN PHOSPHOTRANSFERASE"/>
    <property type="match status" value="1"/>
</dbReference>
<dbReference type="SUPFAM" id="SSF51621">
    <property type="entry name" value="Phosphoenolpyruvate/pyruvate domain"/>
    <property type="match status" value="1"/>
</dbReference>
<evidence type="ECO:0000256" key="11">
    <source>
        <dbReference type="ARBA" id="ARBA00022679"/>
    </source>
</evidence>
<dbReference type="InterPro" id="IPR018274">
    <property type="entry name" value="PEP_util_AS"/>
</dbReference>
<comment type="function">
    <text evidence="3 17">General (non sugar-specific) component of the phosphoenolpyruvate-dependent sugar phosphotransferase system (sugar PTS). This major carbohydrate active-transport system catalyzes the phosphorylation of incoming sugar substrates concomitantly with their translocation across the cell membrane. Enzyme I transfers the phosphoryl group from phosphoenolpyruvate (PEP) to the phosphoryl carrier protein (HPr).</text>
</comment>
<dbReference type="Pfam" id="PF02896">
    <property type="entry name" value="PEP-utilizers_C"/>
    <property type="match status" value="1"/>
</dbReference>
<dbReference type="InterPro" id="IPR015813">
    <property type="entry name" value="Pyrv/PenolPyrv_kinase-like_dom"/>
</dbReference>
<dbReference type="GO" id="GO:0016301">
    <property type="term" value="F:kinase activity"/>
    <property type="evidence" value="ECO:0007669"/>
    <property type="project" value="UniProtKB-KW"/>
</dbReference>
<evidence type="ECO:0000256" key="12">
    <source>
        <dbReference type="ARBA" id="ARBA00022683"/>
    </source>
</evidence>
<feature type="binding site" evidence="19">
    <location>
        <position position="329"/>
    </location>
    <ligand>
        <name>phosphoenolpyruvate</name>
        <dbReference type="ChEBI" id="CHEBI:58702"/>
    </ligand>
</feature>
<dbReference type="InterPro" id="IPR024692">
    <property type="entry name" value="PTS_EI"/>
</dbReference>
<dbReference type="InterPro" id="IPR023151">
    <property type="entry name" value="PEP_util_CS"/>
</dbReference>
<organism evidence="24 25">
    <name type="scientific">Pseudogracilibacillus auburnensis</name>
    <dbReference type="NCBI Taxonomy" id="1494959"/>
    <lineage>
        <taxon>Bacteria</taxon>
        <taxon>Bacillati</taxon>
        <taxon>Bacillota</taxon>
        <taxon>Bacilli</taxon>
        <taxon>Bacillales</taxon>
        <taxon>Bacillaceae</taxon>
        <taxon>Pseudogracilibacillus</taxon>
    </lineage>
</organism>
<dbReference type="InterPro" id="IPR040442">
    <property type="entry name" value="Pyrv_kinase-like_dom_sf"/>
</dbReference>
<comment type="subcellular location">
    <subcellularLocation>
        <location evidence="4 17">Cytoplasm</location>
    </subcellularLocation>
</comment>
<dbReference type="Gene3D" id="1.10.274.10">
    <property type="entry name" value="PtsI, HPr-binding domain"/>
    <property type="match status" value="1"/>
</dbReference>
<feature type="binding site" evidence="19">
    <location>
        <position position="293"/>
    </location>
    <ligand>
        <name>phosphoenolpyruvate</name>
        <dbReference type="ChEBI" id="CHEBI:58702"/>
    </ligand>
</feature>
<dbReference type="GO" id="GO:0005737">
    <property type="term" value="C:cytoplasm"/>
    <property type="evidence" value="ECO:0007669"/>
    <property type="project" value="UniProtKB-SubCell"/>
</dbReference>
<comment type="cofactor">
    <cofactor evidence="2 17 20">
        <name>Mg(2+)</name>
        <dbReference type="ChEBI" id="CHEBI:18420"/>
    </cofactor>
</comment>
<dbReference type="Pfam" id="PF00391">
    <property type="entry name" value="PEP-utilizers"/>
    <property type="match status" value="1"/>
</dbReference>
<dbReference type="Proteomes" id="UP000247978">
    <property type="component" value="Unassembled WGS sequence"/>
</dbReference>
<dbReference type="InterPro" id="IPR036618">
    <property type="entry name" value="PtsI_HPr-bd_sf"/>
</dbReference>
<evidence type="ECO:0000256" key="3">
    <source>
        <dbReference type="ARBA" id="ARBA00002728"/>
    </source>
</evidence>
<dbReference type="AlphaFoldDB" id="A0A2V3WNF6"/>
<evidence type="ECO:0000256" key="2">
    <source>
        <dbReference type="ARBA" id="ARBA00001946"/>
    </source>
</evidence>
<evidence type="ECO:0000256" key="10">
    <source>
        <dbReference type="ARBA" id="ARBA00022597"/>
    </source>
</evidence>
<dbReference type="Pfam" id="PF05524">
    <property type="entry name" value="PEP-utilisers_N"/>
    <property type="match status" value="1"/>
</dbReference>